<proteinExistence type="predicted"/>
<evidence type="ECO:0000313" key="3">
    <source>
        <dbReference type="Proteomes" id="UP000015105"/>
    </source>
</evidence>
<keyword evidence="3" id="KW-1185">Reference proteome</keyword>
<organism evidence="2 3">
    <name type="scientific">Aegilops tauschii subsp. strangulata</name>
    <name type="common">Goatgrass</name>
    <dbReference type="NCBI Taxonomy" id="200361"/>
    <lineage>
        <taxon>Eukaryota</taxon>
        <taxon>Viridiplantae</taxon>
        <taxon>Streptophyta</taxon>
        <taxon>Embryophyta</taxon>
        <taxon>Tracheophyta</taxon>
        <taxon>Spermatophyta</taxon>
        <taxon>Magnoliopsida</taxon>
        <taxon>Liliopsida</taxon>
        <taxon>Poales</taxon>
        <taxon>Poaceae</taxon>
        <taxon>BOP clade</taxon>
        <taxon>Pooideae</taxon>
        <taxon>Triticodae</taxon>
        <taxon>Triticeae</taxon>
        <taxon>Triticinae</taxon>
        <taxon>Aegilops</taxon>
    </lineage>
</organism>
<accession>A0A453BGZ3</accession>
<sequence>MASSSDEQPKPPEPPAAAVAVATTAPQSHSEWAASMQAFYASGGHPYAAWPAQVRDCPILGWARRGKEGVF</sequence>
<name>A0A453BGZ3_AEGTS</name>
<dbReference type="EnsemblPlants" id="AET2Gv20502300.11">
    <property type="protein sequence ID" value="AET2Gv20502300.11"/>
    <property type="gene ID" value="AET2Gv20502300"/>
</dbReference>
<evidence type="ECO:0000313" key="2">
    <source>
        <dbReference type="EnsemblPlants" id="AET2Gv20502300.11"/>
    </source>
</evidence>
<reference evidence="2" key="5">
    <citation type="journal article" date="2021" name="G3 (Bethesda)">
        <title>Aegilops tauschii genome assembly Aet v5.0 features greater sequence contiguity and improved annotation.</title>
        <authorList>
            <person name="Wang L."/>
            <person name="Zhu T."/>
            <person name="Rodriguez J.C."/>
            <person name="Deal K.R."/>
            <person name="Dubcovsky J."/>
            <person name="McGuire P.E."/>
            <person name="Lux T."/>
            <person name="Spannagl M."/>
            <person name="Mayer K.F.X."/>
            <person name="Baldrich P."/>
            <person name="Meyers B.C."/>
            <person name="Huo N."/>
            <person name="Gu Y.Q."/>
            <person name="Zhou H."/>
            <person name="Devos K.M."/>
            <person name="Bennetzen J.L."/>
            <person name="Unver T."/>
            <person name="Budak H."/>
            <person name="Gulick P.J."/>
            <person name="Galiba G."/>
            <person name="Kalapos B."/>
            <person name="Nelson D.R."/>
            <person name="Li P."/>
            <person name="You F.M."/>
            <person name="Luo M.C."/>
            <person name="Dvorak J."/>
        </authorList>
    </citation>
    <scope>NUCLEOTIDE SEQUENCE [LARGE SCALE GENOMIC DNA]</scope>
    <source>
        <strain evidence="2">cv. AL8/78</strain>
    </source>
</reference>
<reference evidence="2" key="4">
    <citation type="submission" date="2019-03" db="UniProtKB">
        <authorList>
            <consortium name="EnsemblPlants"/>
        </authorList>
    </citation>
    <scope>IDENTIFICATION</scope>
</reference>
<evidence type="ECO:0000256" key="1">
    <source>
        <dbReference type="SAM" id="MobiDB-lite"/>
    </source>
</evidence>
<reference evidence="3" key="2">
    <citation type="journal article" date="2017" name="Nat. Plants">
        <title>The Aegilops tauschii genome reveals multiple impacts of transposons.</title>
        <authorList>
            <person name="Zhao G."/>
            <person name="Zou C."/>
            <person name="Li K."/>
            <person name="Wang K."/>
            <person name="Li T."/>
            <person name="Gao L."/>
            <person name="Zhang X."/>
            <person name="Wang H."/>
            <person name="Yang Z."/>
            <person name="Liu X."/>
            <person name="Jiang W."/>
            <person name="Mao L."/>
            <person name="Kong X."/>
            <person name="Jiao Y."/>
            <person name="Jia J."/>
        </authorList>
    </citation>
    <scope>NUCLEOTIDE SEQUENCE [LARGE SCALE GENOMIC DNA]</scope>
    <source>
        <strain evidence="3">cv. AL8/78</strain>
    </source>
</reference>
<protein>
    <submittedName>
        <fullName evidence="2">Uncharacterized protein</fullName>
    </submittedName>
</protein>
<feature type="region of interest" description="Disordered" evidence="1">
    <location>
        <begin position="1"/>
        <end position="24"/>
    </location>
</feature>
<dbReference type="AlphaFoldDB" id="A0A453BGZ3"/>
<reference evidence="3" key="1">
    <citation type="journal article" date="2014" name="Science">
        <title>Ancient hybridizations among the ancestral genomes of bread wheat.</title>
        <authorList>
            <consortium name="International Wheat Genome Sequencing Consortium,"/>
            <person name="Marcussen T."/>
            <person name="Sandve S.R."/>
            <person name="Heier L."/>
            <person name="Spannagl M."/>
            <person name="Pfeifer M."/>
            <person name="Jakobsen K.S."/>
            <person name="Wulff B.B."/>
            <person name="Steuernagel B."/>
            <person name="Mayer K.F."/>
            <person name="Olsen O.A."/>
        </authorList>
    </citation>
    <scope>NUCLEOTIDE SEQUENCE [LARGE SCALE GENOMIC DNA]</scope>
    <source>
        <strain evidence="3">cv. AL8/78</strain>
    </source>
</reference>
<reference evidence="2" key="3">
    <citation type="journal article" date="2017" name="Nature">
        <title>Genome sequence of the progenitor of the wheat D genome Aegilops tauschii.</title>
        <authorList>
            <person name="Luo M.C."/>
            <person name="Gu Y.Q."/>
            <person name="Puiu D."/>
            <person name="Wang H."/>
            <person name="Twardziok S.O."/>
            <person name="Deal K.R."/>
            <person name="Huo N."/>
            <person name="Zhu T."/>
            <person name="Wang L."/>
            <person name="Wang Y."/>
            <person name="McGuire P.E."/>
            <person name="Liu S."/>
            <person name="Long H."/>
            <person name="Ramasamy R.K."/>
            <person name="Rodriguez J.C."/>
            <person name="Van S.L."/>
            <person name="Yuan L."/>
            <person name="Wang Z."/>
            <person name="Xia Z."/>
            <person name="Xiao L."/>
            <person name="Anderson O.D."/>
            <person name="Ouyang S."/>
            <person name="Liang Y."/>
            <person name="Zimin A.V."/>
            <person name="Pertea G."/>
            <person name="Qi P."/>
            <person name="Bennetzen J.L."/>
            <person name="Dai X."/>
            <person name="Dawson M.W."/>
            <person name="Muller H.G."/>
            <person name="Kugler K."/>
            <person name="Rivarola-Duarte L."/>
            <person name="Spannagl M."/>
            <person name="Mayer K.F.X."/>
            <person name="Lu F.H."/>
            <person name="Bevan M.W."/>
            <person name="Leroy P."/>
            <person name="Li P."/>
            <person name="You F.M."/>
            <person name="Sun Q."/>
            <person name="Liu Z."/>
            <person name="Lyons E."/>
            <person name="Wicker T."/>
            <person name="Salzberg S.L."/>
            <person name="Devos K.M."/>
            <person name="Dvorak J."/>
        </authorList>
    </citation>
    <scope>NUCLEOTIDE SEQUENCE [LARGE SCALE GENOMIC DNA]</scope>
    <source>
        <strain evidence="2">cv. AL8/78</strain>
    </source>
</reference>
<dbReference type="Gramene" id="AET2Gv20502300.11">
    <property type="protein sequence ID" value="AET2Gv20502300.11"/>
    <property type="gene ID" value="AET2Gv20502300"/>
</dbReference>
<dbReference type="Proteomes" id="UP000015105">
    <property type="component" value="Chromosome 2D"/>
</dbReference>